<organism evidence="6 7">
    <name type="scientific">Larkinella rosea</name>
    <dbReference type="NCBI Taxonomy" id="2025312"/>
    <lineage>
        <taxon>Bacteria</taxon>
        <taxon>Pseudomonadati</taxon>
        <taxon>Bacteroidota</taxon>
        <taxon>Cytophagia</taxon>
        <taxon>Cytophagales</taxon>
        <taxon>Spirosomataceae</taxon>
        <taxon>Larkinella</taxon>
    </lineage>
</organism>
<name>A0A3P1BNB2_9BACT</name>
<feature type="domain" description="Histidine kinase" evidence="5">
    <location>
        <begin position="360"/>
        <end position="526"/>
    </location>
</feature>
<feature type="transmembrane region" description="Helical" evidence="4">
    <location>
        <begin position="129"/>
        <end position="146"/>
    </location>
</feature>
<dbReference type="OrthoDB" id="9806995at2"/>
<keyword evidence="4" id="KW-0472">Membrane</keyword>
<evidence type="ECO:0000256" key="2">
    <source>
        <dbReference type="ARBA" id="ARBA00012438"/>
    </source>
</evidence>
<protein>
    <recommendedName>
        <fullName evidence="2">histidine kinase</fullName>
        <ecNumber evidence="2">2.7.13.3</ecNumber>
    </recommendedName>
</protein>
<dbReference type="InterPro" id="IPR003594">
    <property type="entry name" value="HATPase_dom"/>
</dbReference>
<dbReference type="InterPro" id="IPR004358">
    <property type="entry name" value="Sig_transdc_His_kin-like_C"/>
</dbReference>
<evidence type="ECO:0000313" key="7">
    <source>
        <dbReference type="Proteomes" id="UP000271925"/>
    </source>
</evidence>
<dbReference type="Pfam" id="PF02518">
    <property type="entry name" value="HATPase_c"/>
    <property type="match status" value="1"/>
</dbReference>
<evidence type="ECO:0000259" key="5">
    <source>
        <dbReference type="PROSITE" id="PS50109"/>
    </source>
</evidence>
<dbReference type="Proteomes" id="UP000271925">
    <property type="component" value="Unassembled WGS sequence"/>
</dbReference>
<feature type="transmembrane region" description="Helical" evidence="4">
    <location>
        <begin position="27"/>
        <end position="49"/>
    </location>
</feature>
<proteinExistence type="predicted"/>
<dbReference type="GO" id="GO:0000155">
    <property type="term" value="F:phosphorelay sensor kinase activity"/>
    <property type="evidence" value="ECO:0007669"/>
    <property type="project" value="InterPro"/>
</dbReference>
<dbReference type="InterPro" id="IPR036890">
    <property type="entry name" value="HATPase_C_sf"/>
</dbReference>
<dbReference type="RefSeq" id="WP_124876722.1">
    <property type="nucleotide sequence ID" value="NZ_RQJO01000009.1"/>
</dbReference>
<keyword evidence="4" id="KW-1133">Transmembrane helix</keyword>
<reference evidence="6 7" key="1">
    <citation type="submission" date="2018-11" db="EMBL/GenBank/DDBJ databases">
        <authorList>
            <person name="Zhou Z."/>
            <person name="Wang G."/>
        </authorList>
    </citation>
    <scope>NUCLEOTIDE SEQUENCE [LARGE SCALE GENOMIC DNA]</scope>
    <source>
        <strain evidence="6 7">KCTC52004</strain>
    </source>
</reference>
<dbReference type="CDD" id="cd00082">
    <property type="entry name" value="HisKA"/>
    <property type="match status" value="1"/>
</dbReference>
<evidence type="ECO:0000313" key="6">
    <source>
        <dbReference type="EMBL" id="RRB02559.1"/>
    </source>
</evidence>
<dbReference type="PRINTS" id="PR00344">
    <property type="entry name" value="BCTRLSENSOR"/>
</dbReference>
<dbReference type="SUPFAM" id="SSF55874">
    <property type="entry name" value="ATPase domain of HSP90 chaperone/DNA topoisomerase II/histidine kinase"/>
    <property type="match status" value="1"/>
</dbReference>
<dbReference type="PANTHER" id="PTHR43065:SF48">
    <property type="entry name" value="HISTIDINE KINASE"/>
    <property type="match status" value="1"/>
</dbReference>
<dbReference type="EC" id="2.7.13.3" evidence="2"/>
<keyword evidence="3" id="KW-0597">Phosphoprotein</keyword>
<dbReference type="InterPro" id="IPR003661">
    <property type="entry name" value="HisK_dim/P_dom"/>
</dbReference>
<dbReference type="InterPro" id="IPR005467">
    <property type="entry name" value="His_kinase_dom"/>
</dbReference>
<feature type="transmembrane region" description="Helical" evidence="4">
    <location>
        <begin position="94"/>
        <end position="117"/>
    </location>
</feature>
<sequence length="532" mass="59090">MINIVDYIASIGIQPNDREDAILQKRFLVYQALLMSGGGILWGILALVLNREWQSTVPFGYVLITAVNLLYFHHSGDFRVVKAIQTGISLLLPFLFQWVLGGFIASGAVMLWALMSLAASVTYQSNRKVAFWLGLYIVLTLFSGYFDQNFKAWIRPDDAEAYSVPAMVMNIAVISTILLWLVNFVVRGKNEALQRLQEAQLQVVQSEKMATLGTLAAGVAHELNNPAAATRRASQQLRTVLSKLEQARLEVDHLDLSPDDREFMNRLEKQALNRSTKPVYVDSLQRADDEANTEEWLEDHAIENAWELAPALVSMGLCKKELSQLAPAYDETPFRAIVVWAAHLYPVYSLLHEISEGSGRISEIVVALKNYSFLGQAPIQQVNVHEGIENTLIILRSKLKAGITVHRAYCAEVLEITAYGSELNQVWTNLIDNAIGAMDSNGELTIRTRKDKNCVAVEIEDNGPGIPAEIQSRIFDPFFTTKAPGQGTGLGLSTCYGIITEKHKGSINVQSKPGKTTFTVKLPIHYLIPDCN</sequence>
<dbReference type="AlphaFoldDB" id="A0A3P1BNB2"/>
<comment type="caution">
    <text evidence="6">The sequence shown here is derived from an EMBL/GenBank/DDBJ whole genome shotgun (WGS) entry which is preliminary data.</text>
</comment>
<dbReference type="Gene3D" id="1.10.287.130">
    <property type="match status" value="1"/>
</dbReference>
<evidence type="ECO:0000256" key="4">
    <source>
        <dbReference type="SAM" id="Phobius"/>
    </source>
</evidence>
<dbReference type="EMBL" id="RQJO01000009">
    <property type="protein sequence ID" value="RRB02559.1"/>
    <property type="molecule type" value="Genomic_DNA"/>
</dbReference>
<dbReference type="Gene3D" id="3.30.565.10">
    <property type="entry name" value="Histidine kinase-like ATPase, C-terminal domain"/>
    <property type="match status" value="1"/>
</dbReference>
<keyword evidence="4" id="KW-0812">Transmembrane</keyword>
<accession>A0A3P1BNB2</accession>
<keyword evidence="7" id="KW-1185">Reference proteome</keyword>
<evidence type="ECO:0000256" key="3">
    <source>
        <dbReference type="ARBA" id="ARBA00022553"/>
    </source>
</evidence>
<evidence type="ECO:0000256" key="1">
    <source>
        <dbReference type="ARBA" id="ARBA00000085"/>
    </source>
</evidence>
<gene>
    <name evidence="6" type="ORF">EHT25_19085</name>
</gene>
<dbReference type="PANTHER" id="PTHR43065">
    <property type="entry name" value="SENSOR HISTIDINE KINASE"/>
    <property type="match status" value="1"/>
</dbReference>
<dbReference type="SMART" id="SM00387">
    <property type="entry name" value="HATPase_c"/>
    <property type="match status" value="1"/>
</dbReference>
<comment type="catalytic activity">
    <reaction evidence="1">
        <text>ATP + protein L-histidine = ADP + protein N-phospho-L-histidine.</text>
        <dbReference type="EC" id="2.7.13.3"/>
    </reaction>
</comment>
<dbReference type="PROSITE" id="PS50109">
    <property type="entry name" value="HIS_KIN"/>
    <property type="match status" value="1"/>
</dbReference>
<feature type="transmembrane region" description="Helical" evidence="4">
    <location>
        <begin position="166"/>
        <end position="186"/>
    </location>
</feature>
<feature type="transmembrane region" description="Helical" evidence="4">
    <location>
        <begin position="56"/>
        <end position="74"/>
    </location>
</feature>